<sequence>MVAAVGFGTGVPPGLMDDFLTLIGKAGLTTYMEDEREQYYMLTTIFVESFKFNNKHFNPTVAFKIYGKAITMKLKDFCAALGIAPRGKIRNIQLPAIKYFAYYLATSILGRENTSNISSYHLAFLIAALTGETPYHLGALIARRLSSKGPIFGGIIASRILAHLEFPLDPTDVPLTPIRLDIAAMKSHQFVTADSTPDNMVYRMLFADGDEREVPLPQPDLFSIDRKPWSRSKEEVDEKMKIQDFHQQHDSADAEPSYDYTATYPGASSSTYPEYDPSSSYYGGTTSWAPWD</sequence>
<evidence type="ECO:0000256" key="1">
    <source>
        <dbReference type="SAM" id="MobiDB-lite"/>
    </source>
</evidence>
<name>A0AAD8R2P4_LOLMU</name>
<comment type="caution">
    <text evidence="2">The sequence shown here is derived from an EMBL/GenBank/DDBJ whole genome shotgun (WGS) entry which is preliminary data.</text>
</comment>
<proteinExistence type="predicted"/>
<feature type="region of interest" description="Disordered" evidence="1">
    <location>
        <begin position="244"/>
        <end position="292"/>
    </location>
</feature>
<keyword evidence="3" id="KW-1185">Reference proteome</keyword>
<protein>
    <submittedName>
        <fullName evidence="2">Uncharacterized protein</fullName>
    </submittedName>
</protein>
<gene>
    <name evidence="2" type="ORF">QYE76_019220</name>
</gene>
<evidence type="ECO:0000313" key="2">
    <source>
        <dbReference type="EMBL" id="KAK1613703.1"/>
    </source>
</evidence>
<feature type="compositionally biased region" description="Polar residues" evidence="1">
    <location>
        <begin position="266"/>
        <end position="292"/>
    </location>
</feature>
<dbReference type="AlphaFoldDB" id="A0AAD8R2P4"/>
<accession>A0AAD8R2P4</accession>
<evidence type="ECO:0000313" key="3">
    <source>
        <dbReference type="Proteomes" id="UP001231189"/>
    </source>
</evidence>
<dbReference type="EMBL" id="JAUUTY010000006">
    <property type="protein sequence ID" value="KAK1613703.1"/>
    <property type="molecule type" value="Genomic_DNA"/>
</dbReference>
<dbReference type="Proteomes" id="UP001231189">
    <property type="component" value="Unassembled WGS sequence"/>
</dbReference>
<organism evidence="2 3">
    <name type="scientific">Lolium multiflorum</name>
    <name type="common">Italian ryegrass</name>
    <name type="synonym">Lolium perenne subsp. multiflorum</name>
    <dbReference type="NCBI Taxonomy" id="4521"/>
    <lineage>
        <taxon>Eukaryota</taxon>
        <taxon>Viridiplantae</taxon>
        <taxon>Streptophyta</taxon>
        <taxon>Embryophyta</taxon>
        <taxon>Tracheophyta</taxon>
        <taxon>Spermatophyta</taxon>
        <taxon>Magnoliopsida</taxon>
        <taxon>Liliopsida</taxon>
        <taxon>Poales</taxon>
        <taxon>Poaceae</taxon>
        <taxon>BOP clade</taxon>
        <taxon>Pooideae</taxon>
        <taxon>Poodae</taxon>
        <taxon>Poeae</taxon>
        <taxon>Poeae Chloroplast Group 2 (Poeae type)</taxon>
        <taxon>Loliodinae</taxon>
        <taxon>Loliinae</taxon>
        <taxon>Lolium</taxon>
    </lineage>
</organism>
<reference evidence="2" key="1">
    <citation type="submission" date="2023-07" db="EMBL/GenBank/DDBJ databases">
        <title>A chromosome-level genome assembly of Lolium multiflorum.</title>
        <authorList>
            <person name="Chen Y."/>
            <person name="Copetti D."/>
            <person name="Kolliker R."/>
            <person name="Studer B."/>
        </authorList>
    </citation>
    <scope>NUCLEOTIDE SEQUENCE</scope>
    <source>
        <strain evidence="2">02402/16</strain>
        <tissue evidence="2">Leaf</tissue>
    </source>
</reference>